<dbReference type="RefSeq" id="WP_077129618.1">
    <property type="nucleotide sequence ID" value="NZ_CP014263.1"/>
</dbReference>
<evidence type="ECO:0008006" key="4">
    <source>
        <dbReference type="Google" id="ProtNLM"/>
    </source>
</evidence>
<protein>
    <recommendedName>
        <fullName evidence="4">SxtJ</fullName>
    </recommendedName>
</protein>
<dbReference type="EMBL" id="CP014263">
    <property type="protein sequence ID" value="AQG78197.1"/>
    <property type="molecule type" value="Genomic_DNA"/>
</dbReference>
<name>A0A1P9WS51_9BACT</name>
<keyword evidence="3" id="KW-1185">Reference proteome</keyword>
<reference evidence="2 3" key="1">
    <citation type="submission" date="2016-01" db="EMBL/GenBank/DDBJ databases">
        <authorList>
            <person name="Oliw E.H."/>
        </authorList>
    </citation>
    <scope>NUCLEOTIDE SEQUENCE [LARGE SCALE GENOMIC DNA]</scope>
    <source>
        <strain evidence="2 3">DY10</strain>
    </source>
</reference>
<dbReference type="Proteomes" id="UP000187941">
    <property type="component" value="Chromosome"/>
</dbReference>
<dbReference type="InterPro" id="IPR045781">
    <property type="entry name" value="SxtJ"/>
</dbReference>
<dbReference type="STRING" id="1178516.AWR27_01845"/>
<keyword evidence="1" id="KW-0812">Transmembrane</keyword>
<organism evidence="2 3">
    <name type="scientific">Spirosoma montaniterrae</name>
    <dbReference type="NCBI Taxonomy" id="1178516"/>
    <lineage>
        <taxon>Bacteria</taxon>
        <taxon>Pseudomonadati</taxon>
        <taxon>Bacteroidota</taxon>
        <taxon>Cytophagia</taxon>
        <taxon>Cytophagales</taxon>
        <taxon>Cytophagaceae</taxon>
        <taxon>Spirosoma</taxon>
    </lineage>
</organism>
<evidence type="ECO:0000313" key="3">
    <source>
        <dbReference type="Proteomes" id="UP000187941"/>
    </source>
</evidence>
<feature type="transmembrane region" description="Helical" evidence="1">
    <location>
        <begin position="75"/>
        <end position="95"/>
    </location>
</feature>
<accession>A0A1P9WS51</accession>
<keyword evidence="1" id="KW-1133">Transmembrane helix</keyword>
<dbReference type="OrthoDB" id="677995at2"/>
<sequence length="128" mass="14888">MLPKELSELNVWKANTAIMVGLLALHIFTESHYPIWLYAAFGIGMCILFLPHVSRWIAIGWYKLARGLGYVNSKLLLSLLFFVFLLPLALLYRLLRRNALALTNGPQLPTLYKERNHRYRAEDLENTW</sequence>
<dbReference type="AlphaFoldDB" id="A0A1P9WS51"/>
<keyword evidence="1" id="KW-0472">Membrane</keyword>
<dbReference type="KEGG" id="smon:AWR27_01845"/>
<dbReference type="Pfam" id="PF19588">
    <property type="entry name" value="SxtJ"/>
    <property type="match status" value="1"/>
</dbReference>
<evidence type="ECO:0000256" key="1">
    <source>
        <dbReference type="SAM" id="Phobius"/>
    </source>
</evidence>
<feature type="transmembrane region" description="Helical" evidence="1">
    <location>
        <begin position="35"/>
        <end position="54"/>
    </location>
</feature>
<evidence type="ECO:0000313" key="2">
    <source>
        <dbReference type="EMBL" id="AQG78197.1"/>
    </source>
</evidence>
<proteinExistence type="predicted"/>
<gene>
    <name evidence="2" type="ORF">AWR27_01845</name>
</gene>